<dbReference type="InterPro" id="IPR001680">
    <property type="entry name" value="WD40_rpt"/>
</dbReference>
<dbReference type="STRING" id="436010.A0A166QGY4"/>
<dbReference type="Gene3D" id="2.130.10.10">
    <property type="entry name" value="YVTN repeat-like/Quinoprotein amine dehydrogenase"/>
    <property type="match status" value="2"/>
</dbReference>
<organism evidence="4">
    <name type="scientific">Athelia psychrophila</name>
    <dbReference type="NCBI Taxonomy" id="1759441"/>
    <lineage>
        <taxon>Eukaryota</taxon>
        <taxon>Fungi</taxon>
        <taxon>Dikarya</taxon>
        <taxon>Basidiomycota</taxon>
        <taxon>Agaricomycotina</taxon>
        <taxon>Agaricomycetes</taxon>
        <taxon>Agaricomycetidae</taxon>
        <taxon>Atheliales</taxon>
        <taxon>Atheliaceae</taxon>
        <taxon>Athelia</taxon>
    </lineage>
</organism>
<dbReference type="InterPro" id="IPR015943">
    <property type="entry name" value="WD40/YVTN_repeat-like_dom_sf"/>
</dbReference>
<proteinExistence type="predicted"/>
<keyword evidence="1 3" id="KW-0853">WD repeat</keyword>
<dbReference type="PANTHER" id="PTHR19848:SF8">
    <property type="entry name" value="F-BOX AND WD REPEAT DOMAIN CONTAINING 7"/>
    <property type="match status" value="1"/>
</dbReference>
<name>A0A166QGY4_9AGAM</name>
<dbReference type="PANTHER" id="PTHR19848">
    <property type="entry name" value="WD40 REPEAT PROTEIN"/>
    <property type="match status" value="1"/>
</dbReference>
<evidence type="ECO:0000256" key="2">
    <source>
        <dbReference type="ARBA" id="ARBA00022737"/>
    </source>
</evidence>
<dbReference type="AlphaFoldDB" id="A0A166QGY4"/>
<protein>
    <submittedName>
        <fullName evidence="4">WD40 repeat-like protein</fullName>
    </submittedName>
</protein>
<dbReference type="InterPro" id="IPR011044">
    <property type="entry name" value="Quino_amine_DH_bsu"/>
</dbReference>
<dbReference type="PROSITE" id="PS50082">
    <property type="entry name" value="WD_REPEATS_2"/>
    <property type="match status" value="2"/>
</dbReference>
<gene>
    <name evidence="4" type="ORF">FIBSPDRAFT_692516</name>
</gene>
<dbReference type="EMBL" id="KV417510">
    <property type="protein sequence ID" value="KZP27135.1"/>
    <property type="molecule type" value="Genomic_DNA"/>
</dbReference>
<reference evidence="4" key="1">
    <citation type="journal article" date="2016" name="Mol. Biol. Evol.">
        <title>Comparative Genomics of Early-Diverging Mushroom-Forming Fungi Provides Insights into the Origins of Lignocellulose Decay Capabilities.</title>
        <authorList>
            <person name="Nagy L.G."/>
            <person name="Riley R."/>
            <person name="Tritt A."/>
            <person name="Adam C."/>
            <person name="Daum C."/>
            <person name="Floudas D."/>
            <person name="Sun H."/>
            <person name="Yadav J.S."/>
            <person name="Pangilinan J."/>
            <person name="Larsson K.H."/>
            <person name="Matsuura K."/>
            <person name="Barry K."/>
            <person name="Labutti K."/>
            <person name="Kuo R."/>
            <person name="Ohm R.A."/>
            <person name="Bhattacharya S.S."/>
            <person name="Shirouzu T."/>
            <person name="Yoshinaga Y."/>
            <person name="Martin F.M."/>
            <person name="Grigoriev I.V."/>
            <person name="Hibbett D.S."/>
        </authorList>
    </citation>
    <scope>NUCLEOTIDE SEQUENCE [LARGE SCALE GENOMIC DNA]</scope>
    <source>
        <strain evidence="4">CBS 109695</strain>
    </source>
</reference>
<dbReference type="OrthoDB" id="163438at2759"/>
<dbReference type="PROSITE" id="PS50294">
    <property type="entry name" value="WD_REPEATS_REGION"/>
    <property type="match status" value="2"/>
</dbReference>
<feature type="non-terminal residue" evidence="4">
    <location>
        <position position="161"/>
    </location>
</feature>
<feature type="repeat" description="WD" evidence="3">
    <location>
        <begin position="126"/>
        <end position="161"/>
    </location>
</feature>
<accession>A0A166QGY4</accession>
<feature type="repeat" description="WD" evidence="3">
    <location>
        <begin position="76"/>
        <end position="117"/>
    </location>
</feature>
<evidence type="ECO:0000313" key="4">
    <source>
        <dbReference type="EMBL" id="KZP27135.1"/>
    </source>
</evidence>
<evidence type="ECO:0000256" key="1">
    <source>
        <dbReference type="ARBA" id="ARBA00022574"/>
    </source>
</evidence>
<sequence length="161" mass="17268">MAFSTNALRFAIGDGTLSVWDTETSEQSLRVNIPDDHRFSVAFSYDGSHIACGTIKSTVYVWDSVSGAQVISPLRHSGSSKIVNAVAWSTDGECLLSGGRTGEMNLWNVTSPKGSQPITKIHHPGCSEYDSPLTSVALSWDGSRIASCSKQGGVRVWDSKT</sequence>
<evidence type="ECO:0000256" key="3">
    <source>
        <dbReference type="PROSITE-ProRule" id="PRU00221"/>
    </source>
</evidence>
<dbReference type="SUPFAM" id="SSF50969">
    <property type="entry name" value="YVTN repeat-like/Quinoprotein amine dehydrogenase"/>
    <property type="match status" value="1"/>
</dbReference>
<dbReference type="SMART" id="SM00320">
    <property type="entry name" value="WD40"/>
    <property type="match status" value="3"/>
</dbReference>
<keyword evidence="2" id="KW-0677">Repeat</keyword>
<dbReference type="Pfam" id="PF00400">
    <property type="entry name" value="WD40"/>
    <property type="match status" value="3"/>
</dbReference>